<accession>A0ABR2DDX3</accession>
<keyword evidence="2" id="KW-1185">Reference proteome</keyword>
<organism evidence="1 2">
    <name type="scientific">Hibiscus sabdariffa</name>
    <name type="common">roselle</name>
    <dbReference type="NCBI Taxonomy" id="183260"/>
    <lineage>
        <taxon>Eukaryota</taxon>
        <taxon>Viridiplantae</taxon>
        <taxon>Streptophyta</taxon>
        <taxon>Embryophyta</taxon>
        <taxon>Tracheophyta</taxon>
        <taxon>Spermatophyta</taxon>
        <taxon>Magnoliopsida</taxon>
        <taxon>eudicotyledons</taxon>
        <taxon>Gunneridae</taxon>
        <taxon>Pentapetalae</taxon>
        <taxon>rosids</taxon>
        <taxon>malvids</taxon>
        <taxon>Malvales</taxon>
        <taxon>Malvaceae</taxon>
        <taxon>Malvoideae</taxon>
        <taxon>Hibiscus</taxon>
    </lineage>
</organism>
<gene>
    <name evidence="1" type="ORF">V6N12_047503</name>
</gene>
<evidence type="ECO:0000313" key="1">
    <source>
        <dbReference type="EMBL" id="KAK8534106.1"/>
    </source>
</evidence>
<sequence>MYLSSTVLKLMSSWIDVNNLCSCFVESCVNGIGSWWWPSATTCEVPLEMRTAILTTGLLYQSSTVTTVYTKRNCIYGTAE</sequence>
<protein>
    <submittedName>
        <fullName evidence="1">Uncharacterized protein</fullName>
    </submittedName>
</protein>
<comment type="caution">
    <text evidence="1">The sequence shown here is derived from an EMBL/GenBank/DDBJ whole genome shotgun (WGS) entry which is preliminary data.</text>
</comment>
<dbReference type="Proteomes" id="UP001472677">
    <property type="component" value="Unassembled WGS sequence"/>
</dbReference>
<evidence type="ECO:0000313" key="2">
    <source>
        <dbReference type="Proteomes" id="UP001472677"/>
    </source>
</evidence>
<proteinExistence type="predicted"/>
<reference evidence="1 2" key="1">
    <citation type="journal article" date="2024" name="G3 (Bethesda)">
        <title>Genome assembly of Hibiscus sabdariffa L. provides insights into metabolisms of medicinal natural products.</title>
        <authorList>
            <person name="Kim T."/>
        </authorList>
    </citation>
    <scope>NUCLEOTIDE SEQUENCE [LARGE SCALE GENOMIC DNA]</scope>
    <source>
        <strain evidence="1">TK-2024</strain>
        <tissue evidence="1">Old leaves</tissue>
    </source>
</reference>
<dbReference type="EMBL" id="JBBPBM010000032">
    <property type="protein sequence ID" value="KAK8534106.1"/>
    <property type="molecule type" value="Genomic_DNA"/>
</dbReference>
<name>A0ABR2DDX3_9ROSI</name>